<proteinExistence type="predicted"/>
<dbReference type="EMBL" id="UGNX01000001">
    <property type="protein sequence ID" value="STX36257.1"/>
    <property type="molecule type" value="Genomic_DNA"/>
</dbReference>
<evidence type="ECO:0000256" key="1">
    <source>
        <dbReference type="SAM" id="Coils"/>
    </source>
</evidence>
<reference evidence="3 5" key="2">
    <citation type="submission" date="2018-06" db="EMBL/GenBank/DDBJ databases">
        <authorList>
            <consortium name="Pathogen Informatics"/>
            <person name="Doyle S."/>
        </authorList>
    </citation>
    <scope>NUCLEOTIDE SEQUENCE [LARGE SCALE GENOMIC DNA]</scope>
    <source>
        <strain evidence="3 5">NCTC12438</strain>
    </source>
</reference>
<gene>
    <name evidence="2" type="ORF">Lcin_2045</name>
    <name evidence="3" type="ORF">NCTC12438_02887</name>
</gene>
<evidence type="ECO:0000313" key="4">
    <source>
        <dbReference type="Proteomes" id="UP000054854"/>
    </source>
</evidence>
<dbReference type="AlphaFoldDB" id="A0A378ILY6"/>
<dbReference type="STRING" id="28085.Lcin_2045"/>
<protein>
    <submittedName>
        <fullName evidence="3">Uncharacterized protein</fullName>
    </submittedName>
</protein>
<evidence type="ECO:0000313" key="2">
    <source>
        <dbReference type="EMBL" id="KTC83965.1"/>
    </source>
</evidence>
<keyword evidence="4" id="KW-1185">Reference proteome</keyword>
<evidence type="ECO:0000313" key="3">
    <source>
        <dbReference type="EMBL" id="STX36257.1"/>
    </source>
</evidence>
<dbReference type="EMBL" id="LNXX01000035">
    <property type="protein sequence ID" value="KTC83965.1"/>
    <property type="molecule type" value="Genomic_DNA"/>
</dbReference>
<sequence>MKSRKNVHDFFSTAIKSPSDSKIEKKVQFINDAINKTQHEINTIQENIDKSEIGIKLLQLFEQIQVDERTLKSVIEEKKEGLQALAQELLNIHKKEYKILEEKLTKLDKQLNGSKELLEKLNQQLKEVLQSSVSIQPF</sequence>
<dbReference type="Proteomes" id="UP000054854">
    <property type="component" value="Unassembled WGS sequence"/>
</dbReference>
<organism evidence="3 5">
    <name type="scientific">Legionella cincinnatiensis</name>
    <dbReference type="NCBI Taxonomy" id="28085"/>
    <lineage>
        <taxon>Bacteria</taxon>
        <taxon>Pseudomonadati</taxon>
        <taxon>Pseudomonadota</taxon>
        <taxon>Gammaproteobacteria</taxon>
        <taxon>Legionellales</taxon>
        <taxon>Legionellaceae</taxon>
        <taxon>Legionella</taxon>
    </lineage>
</organism>
<keyword evidence="1" id="KW-0175">Coiled coil</keyword>
<name>A0A378ILY6_9GAMM</name>
<evidence type="ECO:0000313" key="5">
    <source>
        <dbReference type="Proteomes" id="UP000255316"/>
    </source>
</evidence>
<accession>A0A378ILY6</accession>
<dbReference type="Proteomes" id="UP000255316">
    <property type="component" value="Unassembled WGS sequence"/>
</dbReference>
<reference evidence="2 4" key="1">
    <citation type="submission" date="2015-11" db="EMBL/GenBank/DDBJ databases">
        <title>Genomic analysis of 38 Legionella species identifies large and diverse effector repertoires.</title>
        <authorList>
            <person name="Burstein D."/>
            <person name="Amaro F."/>
            <person name="Zusman T."/>
            <person name="Lifshitz Z."/>
            <person name="Cohen O."/>
            <person name="Gilbert J.A."/>
            <person name="Pupko T."/>
            <person name="Shuman H.A."/>
            <person name="Segal G."/>
        </authorList>
    </citation>
    <scope>NUCLEOTIDE SEQUENCE [LARGE SCALE GENOMIC DNA]</scope>
    <source>
        <strain evidence="2 4">CDC#72-OH-14</strain>
    </source>
</reference>
<feature type="coiled-coil region" evidence="1">
    <location>
        <begin position="83"/>
        <end position="131"/>
    </location>
</feature>
<dbReference type="RefSeq" id="WP_238589503.1">
    <property type="nucleotide sequence ID" value="NZ_CAAAHQ010000046.1"/>
</dbReference>